<dbReference type="PROSITE" id="PS51686">
    <property type="entry name" value="SAM_MT_RSMB_NOP"/>
    <property type="match status" value="1"/>
</dbReference>
<dbReference type="Gene3D" id="3.40.50.150">
    <property type="entry name" value="Vaccinia Virus protein VP39"/>
    <property type="match status" value="1"/>
</dbReference>
<organism evidence="7 8">
    <name type="scientific">Nematocida parisii (strain ERTm3)</name>
    <name type="common">Nematode killer fungus</name>
    <dbReference type="NCBI Taxonomy" id="935791"/>
    <lineage>
        <taxon>Eukaryota</taxon>
        <taxon>Fungi</taxon>
        <taxon>Fungi incertae sedis</taxon>
        <taxon>Microsporidia</taxon>
        <taxon>Nematocida</taxon>
    </lineage>
</organism>
<keyword evidence="4 5" id="KW-0694">RNA-binding</keyword>
<dbReference type="OrthoDB" id="435282at2759"/>
<keyword evidence="2 5" id="KW-0808">Transferase</keyword>
<dbReference type="SUPFAM" id="SSF53335">
    <property type="entry name" value="S-adenosyl-L-methionine-dependent methyltransferases"/>
    <property type="match status" value="1"/>
</dbReference>
<evidence type="ECO:0000256" key="3">
    <source>
        <dbReference type="ARBA" id="ARBA00022691"/>
    </source>
</evidence>
<keyword evidence="1 5" id="KW-0489">Methyltransferase</keyword>
<accession>I3EER1</accession>
<evidence type="ECO:0000256" key="2">
    <source>
        <dbReference type="ARBA" id="ARBA00022679"/>
    </source>
</evidence>
<keyword evidence="3 5" id="KW-0949">S-adenosyl-L-methionine</keyword>
<dbReference type="InterPro" id="IPR049560">
    <property type="entry name" value="MeTrfase_RsmB-F_NOP2_cat"/>
</dbReference>
<evidence type="ECO:0000259" key="6">
    <source>
        <dbReference type="PROSITE" id="PS51686"/>
    </source>
</evidence>
<gene>
    <name evidence="7" type="ORF">NEQG_02255</name>
</gene>
<dbReference type="FunCoup" id="I3EER1">
    <property type="interactions" value="104"/>
</dbReference>
<dbReference type="PANTHER" id="PTHR22807">
    <property type="entry name" value="NOP2 YEAST -RELATED NOL1/NOP2/FMU SUN DOMAIN-CONTAINING"/>
    <property type="match status" value="1"/>
</dbReference>
<dbReference type="Gene3D" id="3.30.70.1170">
    <property type="entry name" value="Sun protein, domain 3"/>
    <property type="match status" value="1"/>
</dbReference>
<dbReference type="GO" id="GO:0008173">
    <property type="term" value="F:RNA methyltransferase activity"/>
    <property type="evidence" value="ECO:0007669"/>
    <property type="project" value="InterPro"/>
</dbReference>
<dbReference type="PRINTS" id="PR02008">
    <property type="entry name" value="RCMTFAMILY"/>
</dbReference>
<keyword evidence="8" id="KW-1185">Reference proteome</keyword>
<dbReference type="HOGENOM" id="CLU_005316_7_4_1"/>
<feature type="binding site" evidence="5">
    <location>
        <position position="259"/>
    </location>
    <ligand>
        <name>S-adenosyl-L-methionine</name>
        <dbReference type="ChEBI" id="CHEBI:59789"/>
    </ligand>
</feature>
<evidence type="ECO:0000313" key="8">
    <source>
        <dbReference type="Proteomes" id="UP000002872"/>
    </source>
</evidence>
<dbReference type="STRING" id="935791.I3EER1"/>
<dbReference type="InterPro" id="IPR023267">
    <property type="entry name" value="RCMT"/>
</dbReference>
<sequence length="373" mass="42538">METKKFYERCGRMLRDVKEKRMGIKTACYKTEMPTKYMAVLSSILRRFDVLSRIVNALDFEIRSKWHAIVLCYEILYGNKREATQFNKKLIKKVKEVYKSLGIVEKEKKQEDTTPAYLRINTIKADESAISSLAIERTIIPNVYKVLEKVNWSKLKSYQDGLFFIQDLSSCLPAYVLKPAKNSVVIDACSAPGNKTTHLAMLSPTSTIYAVEKDTERYKILREMIEKSGAENVITMNADFLGINKEAEEVFQAEYILVDPSCSGSGIHPGEEKDHERLNKLSAFQVKILLKALSYPKVKKVVYSTCSIYEEENEAVVKQVLDACPGFVLEKALPLWNMRGVEGYEFSENVIRCNEETGTKGFFLASFVRKADE</sequence>
<protein>
    <recommendedName>
        <fullName evidence="6">SAM-dependent MTase RsmB/NOP-type domain-containing protein</fullName>
    </recommendedName>
</protein>
<dbReference type="Proteomes" id="UP000002872">
    <property type="component" value="Unassembled WGS sequence"/>
</dbReference>
<dbReference type="InParanoid" id="I3EER1"/>
<evidence type="ECO:0000256" key="5">
    <source>
        <dbReference type="PROSITE-ProRule" id="PRU01023"/>
    </source>
</evidence>
<feature type="active site" description="Nucleophile" evidence="5">
    <location>
        <position position="306"/>
    </location>
</feature>
<dbReference type="GO" id="GO:0070475">
    <property type="term" value="P:rRNA base methylation"/>
    <property type="evidence" value="ECO:0007669"/>
    <property type="project" value="TreeGrafter"/>
</dbReference>
<dbReference type="GO" id="GO:0005730">
    <property type="term" value="C:nucleolus"/>
    <property type="evidence" value="ECO:0007669"/>
    <property type="project" value="TreeGrafter"/>
</dbReference>
<evidence type="ECO:0000313" key="7">
    <source>
        <dbReference type="EMBL" id="EIJ87708.1"/>
    </source>
</evidence>
<comment type="similarity">
    <text evidence="5">Belongs to the class I-like SAM-binding methyltransferase superfamily. RsmB/NOP family.</text>
</comment>
<feature type="binding site" evidence="5">
    <location>
        <position position="212"/>
    </location>
    <ligand>
        <name>S-adenosyl-L-methionine</name>
        <dbReference type="ChEBI" id="CHEBI:59789"/>
    </ligand>
</feature>
<evidence type="ECO:0000256" key="1">
    <source>
        <dbReference type="ARBA" id="ARBA00022603"/>
    </source>
</evidence>
<evidence type="ECO:0000256" key="4">
    <source>
        <dbReference type="ARBA" id="ARBA00022884"/>
    </source>
</evidence>
<name>I3EER1_NEMP3</name>
<dbReference type="PANTHER" id="PTHR22807:SF4">
    <property type="entry name" value="28S RRNA (CYTOSINE-C(5))-METHYLTRANSFERASE"/>
    <property type="match status" value="1"/>
</dbReference>
<dbReference type="InterPro" id="IPR029063">
    <property type="entry name" value="SAM-dependent_MTases_sf"/>
</dbReference>
<feature type="binding site" evidence="5">
    <location>
        <position position="239"/>
    </location>
    <ligand>
        <name>S-adenosyl-L-methionine</name>
        <dbReference type="ChEBI" id="CHEBI:59789"/>
    </ligand>
</feature>
<proteinExistence type="inferred from homology"/>
<dbReference type="AlphaFoldDB" id="I3EER1"/>
<reference evidence="7" key="1">
    <citation type="submission" date="2011-01" db="EMBL/GenBank/DDBJ databases">
        <title>The Genome Sequence of Nematocida parisii strain ERTm3.</title>
        <authorList>
            <consortium name="The Broad Institute Genome Sequencing Platform"/>
            <consortium name="The Broad Institute Genome Sequencing Center for Infectious Disease"/>
            <person name="Cuomo C."/>
            <person name="Troemel E."/>
            <person name="Young S.K."/>
            <person name="Zeng Q."/>
            <person name="Gargeya S."/>
            <person name="Fitzgerald M."/>
            <person name="Haas B."/>
            <person name="Abouelleil A."/>
            <person name="Alvarado L."/>
            <person name="Arachchi H.M."/>
            <person name="Berlin A."/>
            <person name="Chapman S.B."/>
            <person name="Gearin G."/>
            <person name="Goldberg J."/>
            <person name="Griggs A."/>
            <person name="Gujja S."/>
            <person name="Hansen M."/>
            <person name="Heiman D."/>
            <person name="Howarth C."/>
            <person name="Larimer J."/>
            <person name="Lui A."/>
            <person name="MacDonald P.J.P."/>
            <person name="McCowen C."/>
            <person name="Montmayeur A."/>
            <person name="Murphy C."/>
            <person name="Neiman D."/>
            <person name="Pearson M."/>
            <person name="Priest M."/>
            <person name="Roberts A."/>
            <person name="Saif S."/>
            <person name="Shea T."/>
            <person name="Sisk P."/>
            <person name="Stolte C."/>
            <person name="Sykes S."/>
            <person name="Wortman J."/>
            <person name="Nusbaum C."/>
            <person name="Birren B."/>
        </authorList>
    </citation>
    <scope>NUCLEOTIDE SEQUENCE</scope>
    <source>
        <strain evidence="7">ERTm3</strain>
    </source>
</reference>
<dbReference type="OMA" id="IRSKWHA"/>
<feature type="binding site" evidence="5">
    <location>
        <begin position="189"/>
        <end position="195"/>
    </location>
    <ligand>
        <name>S-adenosyl-L-methionine</name>
        <dbReference type="ChEBI" id="CHEBI:59789"/>
    </ligand>
</feature>
<dbReference type="EMBL" id="GL870881">
    <property type="protein sequence ID" value="EIJ87708.1"/>
    <property type="molecule type" value="Genomic_DNA"/>
</dbReference>
<dbReference type="GO" id="GO:0003723">
    <property type="term" value="F:RNA binding"/>
    <property type="evidence" value="ECO:0007669"/>
    <property type="project" value="UniProtKB-UniRule"/>
</dbReference>
<dbReference type="InterPro" id="IPR001678">
    <property type="entry name" value="MeTrfase_RsmB-F_NOP2_dom"/>
</dbReference>
<dbReference type="Pfam" id="PF01189">
    <property type="entry name" value="Methyltr_RsmB-F"/>
    <property type="match status" value="1"/>
</dbReference>
<dbReference type="VEuPathDB" id="MicrosporidiaDB:NEQG_02255"/>
<feature type="domain" description="SAM-dependent MTase RsmB/NOP-type" evidence="6">
    <location>
        <begin position="90"/>
        <end position="370"/>
    </location>
</feature>